<reference evidence="2 3" key="1">
    <citation type="submission" date="2019-06" db="EMBL/GenBank/DDBJ databases">
        <title>The draft genome of Rhizobium smilacinae PTYR-5.</title>
        <authorList>
            <person name="Liu L."/>
            <person name="Li L."/>
            <person name="Zhang X."/>
        </authorList>
    </citation>
    <scope>NUCLEOTIDE SEQUENCE [LARGE SCALE GENOMIC DNA]</scope>
    <source>
        <strain evidence="2 3">PTYR-5</strain>
    </source>
</reference>
<accession>A0A5C4XHE5</accession>
<dbReference type="OrthoDB" id="8021130at2"/>
<evidence type="ECO:0000313" key="2">
    <source>
        <dbReference type="EMBL" id="TNM62311.1"/>
    </source>
</evidence>
<evidence type="ECO:0000313" key="3">
    <source>
        <dbReference type="Proteomes" id="UP000311605"/>
    </source>
</evidence>
<dbReference type="RefSeq" id="WP_139677936.1">
    <property type="nucleotide sequence ID" value="NZ_VDMN01000004.1"/>
</dbReference>
<dbReference type="InterPro" id="IPR054189">
    <property type="entry name" value="DUF6894"/>
</dbReference>
<organism evidence="2 3">
    <name type="scientific">Aliirhizobium smilacinae</name>
    <dbReference type="NCBI Taxonomy" id="1395944"/>
    <lineage>
        <taxon>Bacteria</taxon>
        <taxon>Pseudomonadati</taxon>
        <taxon>Pseudomonadota</taxon>
        <taxon>Alphaproteobacteria</taxon>
        <taxon>Hyphomicrobiales</taxon>
        <taxon>Rhizobiaceae</taxon>
        <taxon>Aliirhizobium</taxon>
    </lineage>
</organism>
<dbReference type="Proteomes" id="UP000311605">
    <property type="component" value="Unassembled WGS sequence"/>
</dbReference>
<dbReference type="Pfam" id="PF21834">
    <property type="entry name" value="DUF6894"/>
    <property type="match status" value="1"/>
</dbReference>
<proteinExistence type="predicted"/>
<sequence>MPKYYFNIRSTNDRYDDLEGIELQDKEAALCEAKAAAREISADRLRRGLFTDGKVFEIQDAGGAVVGTVPFPRTVE</sequence>
<keyword evidence="3" id="KW-1185">Reference proteome</keyword>
<gene>
    <name evidence="2" type="ORF">FHP24_19735</name>
</gene>
<feature type="domain" description="DUF6894" evidence="1">
    <location>
        <begin position="4"/>
        <end position="71"/>
    </location>
</feature>
<comment type="caution">
    <text evidence="2">The sequence shown here is derived from an EMBL/GenBank/DDBJ whole genome shotgun (WGS) entry which is preliminary data.</text>
</comment>
<evidence type="ECO:0000259" key="1">
    <source>
        <dbReference type="Pfam" id="PF21834"/>
    </source>
</evidence>
<name>A0A5C4XHE5_9HYPH</name>
<dbReference type="EMBL" id="VDMN01000004">
    <property type="protein sequence ID" value="TNM62311.1"/>
    <property type="molecule type" value="Genomic_DNA"/>
</dbReference>
<protein>
    <recommendedName>
        <fullName evidence="1">DUF6894 domain-containing protein</fullName>
    </recommendedName>
</protein>
<dbReference type="AlphaFoldDB" id="A0A5C4XHE5"/>